<name>A0A7V7QKE8_9FIRM</name>
<evidence type="ECO:0000313" key="4">
    <source>
        <dbReference type="Proteomes" id="UP000461768"/>
    </source>
</evidence>
<keyword evidence="1" id="KW-1133">Transmembrane helix</keyword>
<dbReference type="RefSeq" id="WP_151145352.1">
    <property type="nucleotide sequence ID" value="NZ_WAGX01000005.1"/>
</dbReference>
<feature type="domain" description="Glycosyltransferase 2-like" evidence="2">
    <location>
        <begin position="7"/>
        <end position="158"/>
    </location>
</feature>
<evidence type="ECO:0000259" key="2">
    <source>
        <dbReference type="Pfam" id="PF00535"/>
    </source>
</evidence>
<sequence>MQDIMISIIVPIYNSEKTLERCINSVLKQEFRDIELILINDGSIDTSLQICRMFEETDSRVRVVDNSNKGVSFSRNYGIENCVGEYIFFLDADDWLAEGALKKISLTLEKHPDIVFTSFYKEYRYKHQYITISEKEEAVYTCCEKEFNPYHTRILGTVWGKLYRREFIGNNRFNEDLNLCEDAEFNYRLIKGAKLMIYLNFASYHYVYSSSSTIRMYNPKQLMQYQKALIEIRKTVVSLSEDEITSYYIFVCNVFAVLVMNNIFSINNKKTFNEKKKILYDIYENEIFKEGINNVKICMLPKPQKVLVKLARKRKNFLIYILSIVNNIRGKILYQ</sequence>
<dbReference type="PANTHER" id="PTHR22916">
    <property type="entry name" value="GLYCOSYLTRANSFERASE"/>
    <property type="match status" value="1"/>
</dbReference>
<feature type="transmembrane region" description="Helical" evidence="1">
    <location>
        <begin position="247"/>
        <end position="267"/>
    </location>
</feature>
<dbReference type="EMBL" id="WAGX01000005">
    <property type="protein sequence ID" value="KAB1438248.1"/>
    <property type="molecule type" value="Genomic_DNA"/>
</dbReference>
<reference evidence="3 4" key="1">
    <citation type="submission" date="2019-09" db="EMBL/GenBank/DDBJ databases">
        <authorList>
            <person name="Valk L.C."/>
        </authorList>
    </citation>
    <scope>NUCLEOTIDE SEQUENCE [LARGE SCALE GENOMIC DNA]</scope>
    <source>
        <strain evidence="3">GalUA</strain>
    </source>
</reference>
<dbReference type="Proteomes" id="UP000461768">
    <property type="component" value="Unassembled WGS sequence"/>
</dbReference>
<dbReference type="Pfam" id="PF00535">
    <property type="entry name" value="Glycos_transf_2"/>
    <property type="match status" value="1"/>
</dbReference>
<dbReference type="Gene3D" id="3.90.550.10">
    <property type="entry name" value="Spore Coat Polysaccharide Biosynthesis Protein SpsA, Chain A"/>
    <property type="match status" value="1"/>
</dbReference>
<organism evidence="3 4">
    <name type="scientific">Candidatus Galacturonatibacter soehngenii</name>
    <dbReference type="NCBI Taxonomy" id="2307010"/>
    <lineage>
        <taxon>Bacteria</taxon>
        <taxon>Bacillati</taxon>
        <taxon>Bacillota</taxon>
        <taxon>Clostridia</taxon>
        <taxon>Lachnospirales</taxon>
        <taxon>Lachnospiraceae</taxon>
        <taxon>Candidatus Galacturonatibacter</taxon>
    </lineage>
</organism>
<dbReference type="CDD" id="cd00761">
    <property type="entry name" value="Glyco_tranf_GTA_type"/>
    <property type="match status" value="1"/>
</dbReference>
<comment type="caution">
    <text evidence="3">The sequence shown here is derived from an EMBL/GenBank/DDBJ whole genome shotgun (WGS) entry which is preliminary data.</text>
</comment>
<keyword evidence="4" id="KW-1185">Reference proteome</keyword>
<keyword evidence="3" id="KW-0808">Transferase</keyword>
<gene>
    <name evidence="3" type="ORF">F7O84_11905</name>
</gene>
<protein>
    <submittedName>
        <fullName evidence="3">Glycosyltransferase family 2 protein</fullName>
    </submittedName>
</protein>
<keyword evidence="1" id="KW-0472">Membrane</keyword>
<dbReference type="GO" id="GO:0016740">
    <property type="term" value="F:transferase activity"/>
    <property type="evidence" value="ECO:0007669"/>
    <property type="project" value="UniProtKB-KW"/>
</dbReference>
<dbReference type="OrthoDB" id="3189257at2"/>
<dbReference type="InterPro" id="IPR001173">
    <property type="entry name" value="Glyco_trans_2-like"/>
</dbReference>
<dbReference type="AlphaFoldDB" id="A0A7V7QKE8"/>
<dbReference type="InterPro" id="IPR029044">
    <property type="entry name" value="Nucleotide-diphossugar_trans"/>
</dbReference>
<evidence type="ECO:0000313" key="3">
    <source>
        <dbReference type="EMBL" id="KAB1438248.1"/>
    </source>
</evidence>
<evidence type="ECO:0000256" key="1">
    <source>
        <dbReference type="SAM" id="Phobius"/>
    </source>
</evidence>
<proteinExistence type="predicted"/>
<accession>A0A7V7QKE8</accession>
<reference evidence="3 4" key="2">
    <citation type="submission" date="2020-02" db="EMBL/GenBank/DDBJ databases">
        <title>Candidatus Galacturonibacter soehngenii shows hetero-acetogenic catabolism of galacturonic acid but lacks a canonical carbon monoxide dehydrogenase/acetyl-CoA synthase complex.</title>
        <authorList>
            <person name="Diender M."/>
            <person name="Stouten G.R."/>
            <person name="Petersen J.F."/>
            <person name="Nielsen P.H."/>
            <person name="Dueholm M.S."/>
            <person name="Pronk J.T."/>
            <person name="Van Loosdrecht M.C.M."/>
        </authorList>
    </citation>
    <scope>NUCLEOTIDE SEQUENCE [LARGE SCALE GENOMIC DNA]</scope>
    <source>
        <strain evidence="3">GalUA</strain>
    </source>
</reference>
<keyword evidence="1" id="KW-0812">Transmembrane</keyword>
<dbReference type="SUPFAM" id="SSF53448">
    <property type="entry name" value="Nucleotide-diphospho-sugar transferases"/>
    <property type="match status" value="1"/>
</dbReference>